<comment type="subcellular location">
    <subcellularLocation>
        <location evidence="1">Membrane</location>
        <topology evidence="1">Multi-pass membrane protein</topology>
    </subcellularLocation>
</comment>
<evidence type="ECO:0000256" key="4">
    <source>
        <dbReference type="ARBA" id="ARBA00022989"/>
    </source>
</evidence>
<evidence type="ECO:0000256" key="1">
    <source>
        <dbReference type="ARBA" id="ARBA00004141"/>
    </source>
</evidence>
<gene>
    <name evidence="8" type="ORF">HETSPECPRED_002475</name>
</gene>
<evidence type="ECO:0000313" key="9">
    <source>
        <dbReference type="Proteomes" id="UP000664521"/>
    </source>
</evidence>
<accession>A0A8H3J4K4</accession>
<dbReference type="PIRSF" id="PIRSF006060">
    <property type="entry name" value="AA_transporter"/>
    <property type="match status" value="1"/>
</dbReference>
<keyword evidence="4 7" id="KW-1133">Transmembrane helix</keyword>
<evidence type="ECO:0000256" key="7">
    <source>
        <dbReference type="SAM" id="Phobius"/>
    </source>
</evidence>
<evidence type="ECO:0000256" key="5">
    <source>
        <dbReference type="ARBA" id="ARBA00023136"/>
    </source>
</evidence>
<dbReference type="OrthoDB" id="3257095at2759"/>
<feature type="transmembrane region" description="Helical" evidence="7">
    <location>
        <begin position="194"/>
        <end position="215"/>
    </location>
</feature>
<feature type="transmembrane region" description="Helical" evidence="7">
    <location>
        <begin position="78"/>
        <end position="102"/>
    </location>
</feature>
<feature type="transmembrane region" description="Helical" evidence="7">
    <location>
        <begin position="123"/>
        <end position="147"/>
    </location>
</feature>
<keyword evidence="5 7" id="KW-0472">Membrane</keyword>
<feature type="transmembrane region" description="Helical" evidence="7">
    <location>
        <begin position="235"/>
        <end position="254"/>
    </location>
</feature>
<dbReference type="EMBL" id="CAJPDS010000158">
    <property type="protein sequence ID" value="CAF9940641.1"/>
    <property type="molecule type" value="Genomic_DNA"/>
</dbReference>
<dbReference type="Pfam" id="PF13520">
    <property type="entry name" value="AA_permease_2"/>
    <property type="match status" value="1"/>
</dbReference>
<evidence type="ECO:0000256" key="6">
    <source>
        <dbReference type="SAM" id="MobiDB-lite"/>
    </source>
</evidence>
<keyword evidence="9" id="KW-1185">Reference proteome</keyword>
<dbReference type="Gene3D" id="1.20.1740.10">
    <property type="entry name" value="Amino acid/polyamine transporter I"/>
    <property type="match status" value="1"/>
</dbReference>
<name>A0A8H3J4K4_9LECA</name>
<feature type="transmembrane region" description="Helical" evidence="7">
    <location>
        <begin position="449"/>
        <end position="468"/>
    </location>
</feature>
<dbReference type="GO" id="GO:0016020">
    <property type="term" value="C:membrane"/>
    <property type="evidence" value="ECO:0007669"/>
    <property type="project" value="UniProtKB-SubCell"/>
</dbReference>
<dbReference type="AlphaFoldDB" id="A0A8H3J4K4"/>
<evidence type="ECO:0008006" key="10">
    <source>
        <dbReference type="Google" id="ProtNLM"/>
    </source>
</evidence>
<protein>
    <recommendedName>
        <fullName evidence="10">Amino acid transporter</fullName>
    </recommendedName>
</protein>
<feature type="transmembrane region" description="Helical" evidence="7">
    <location>
        <begin position="167"/>
        <end position="187"/>
    </location>
</feature>
<evidence type="ECO:0000256" key="2">
    <source>
        <dbReference type="ARBA" id="ARBA00022448"/>
    </source>
</evidence>
<feature type="region of interest" description="Disordered" evidence="6">
    <location>
        <begin position="1"/>
        <end position="20"/>
    </location>
</feature>
<dbReference type="PANTHER" id="PTHR45649:SF1">
    <property type="entry name" value="TRANSPORTER, PUTATIVE (EUROFUNG)-RELATED"/>
    <property type="match status" value="1"/>
</dbReference>
<feature type="transmembrane region" description="Helical" evidence="7">
    <location>
        <begin position="379"/>
        <end position="399"/>
    </location>
</feature>
<organism evidence="8 9">
    <name type="scientific">Heterodermia speciosa</name>
    <dbReference type="NCBI Taxonomy" id="116794"/>
    <lineage>
        <taxon>Eukaryota</taxon>
        <taxon>Fungi</taxon>
        <taxon>Dikarya</taxon>
        <taxon>Ascomycota</taxon>
        <taxon>Pezizomycotina</taxon>
        <taxon>Lecanoromycetes</taxon>
        <taxon>OSLEUM clade</taxon>
        <taxon>Lecanoromycetidae</taxon>
        <taxon>Caliciales</taxon>
        <taxon>Physciaceae</taxon>
        <taxon>Heterodermia</taxon>
    </lineage>
</organism>
<evidence type="ECO:0000313" key="8">
    <source>
        <dbReference type="EMBL" id="CAF9940641.1"/>
    </source>
</evidence>
<sequence length="514" mass="56073">MEVELLEDGPSLDKNPSSQRKVDKDAAVMARFGKRPQLRRGFTLLPIVGLTSTLMITWEVITNTMLDGLQNGGPAGLIYGFLFVWCGASFQTLVMAEMASMIPLAGGPFNWVSVLSPPSCRNFLSYMAGWMTIISWQALCAGAAYVSGTMVQGLLVLNYPNYLYERWHGTLLFYAVILFALFVNTYLGRFLPQIESVVLLFHVLGFFGILIPLTYLSPHQSADFVFTQFLNVGGWSTQGLSFFVGLVSAMNSFPGIDAADHIAEEIKNAPTVIPLSMGISTTINGTLGFAMLIALLFAMPSDIQATLDSTTQYPYMSIYTHAVGTNAGGTAMASIVIITETFSTIGCLATASRMLWAFAREQGIPFSHYVAKVDERTKLPLYAIGVTTVINLLLALINIGSSVGFNAFIALIVISYYSSFILAASVMLHKRLTTPNSDLPWGPFKLGRAGVPVTIVAIVYSVVGAFFSVWPTTTKPDAEGMNWCILVFGAVILFSLLFWAFYGRRYYRGPVLVG</sequence>
<keyword evidence="3 7" id="KW-0812">Transmembrane</keyword>
<proteinExistence type="predicted"/>
<dbReference type="PANTHER" id="PTHR45649">
    <property type="entry name" value="AMINO-ACID PERMEASE BAT1"/>
    <property type="match status" value="1"/>
</dbReference>
<feature type="transmembrane region" description="Helical" evidence="7">
    <location>
        <begin position="405"/>
        <end position="428"/>
    </location>
</feature>
<comment type="caution">
    <text evidence="8">The sequence shown here is derived from an EMBL/GenBank/DDBJ whole genome shotgun (WGS) entry which is preliminary data.</text>
</comment>
<dbReference type="InterPro" id="IPR002293">
    <property type="entry name" value="AA/rel_permease1"/>
</dbReference>
<feature type="transmembrane region" description="Helical" evidence="7">
    <location>
        <begin position="331"/>
        <end position="358"/>
    </location>
</feature>
<feature type="transmembrane region" description="Helical" evidence="7">
    <location>
        <begin position="480"/>
        <end position="502"/>
    </location>
</feature>
<evidence type="ECO:0000256" key="3">
    <source>
        <dbReference type="ARBA" id="ARBA00022692"/>
    </source>
</evidence>
<keyword evidence="2" id="KW-0813">Transport</keyword>
<feature type="transmembrane region" description="Helical" evidence="7">
    <location>
        <begin position="275"/>
        <end position="299"/>
    </location>
</feature>
<dbReference type="GO" id="GO:0022857">
    <property type="term" value="F:transmembrane transporter activity"/>
    <property type="evidence" value="ECO:0007669"/>
    <property type="project" value="InterPro"/>
</dbReference>
<dbReference type="Proteomes" id="UP000664521">
    <property type="component" value="Unassembled WGS sequence"/>
</dbReference>
<feature type="transmembrane region" description="Helical" evidence="7">
    <location>
        <begin position="41"/>
        <end position="58"/>
    </location>
</feature>
<reference evidence="8" key="1">
    <citation type="submission" date="2021-03" db="EMBL/GenBank/DDBJ databases">
        <authorList>
            <person name="Tagirdzhanova G."/>
        </authorList>
    </citation>
    <scope>NUCLEOTIDE SEQUENCE</scope>
</reference>